<feature type="region of interest" description="Disordered" evidence="1">
    <location>
        <begin position="1"/>
        <end position="40"/>
    </location>
</feature>
<reference evidence="2 3" key="1">
    <citation type="journal article" date="2025" name="Microbiol. Resour. Announc.">
        <title>Draft genome sequences for Neonectria magnoliae and Neonectria punicea, canker pathogens of Liriodendron tulipifera and Acer saccharum in West Virginia.</title>
        <authorList>
            <person name="Petronek H.M."/>
            <person name="Kasson M.T."/>
            <person name="Metheny A.M."/>
            <person name="Stauder C.M."/>
            <person name="Lovett B."/>
            <person name="Lynch S.C."/>
            <person name="Garnas J.R."/>
            <person name="Kasson L.R."/>
            <person name="Stajich J.E."/>
        </authorList>
    </citation>
    <scope>NUCLEOTIDE SEQUENCE [LARGE SCALE GENOMIC DNA]</scope>
    <source>
        <strain evidence="2 3">NRRL 64653</strain>
    </source>
</reference>
<feature type="compositionally biased region" description="Low complexity" evidence="1">
    <location>
        <begin position="14"/>
        <end position="33"/>
    </location>
</feature>
<sequence length="204" mass="22866">MSFAAKLSTSDRQSFASSSRERSSATSRTRSTSPVKNPDDLLKLEKPVIWTTPDSRVLRDTVKKTGSVQALGFFDDVWKVIQGEGYLPRELKKILKNELMVSESRFAAEDRVPVLDEKEVDDASPPSRGELETLGGKMIDYALLLQPDRDLAIRIADFVDGFDGHGPLTNRQMARYAMSPRACLSRPRLTSDGVRRARLSWEYG</sequence>
<evidence type="ECO:0000313" key="2">
    <source>
        <dbReference type="EMBL" id="KAK7407896.1"/>
    </source>
</evidence>
<name>A0ABR1GQV2_9HYPO</name>
<protein>
    <submittedName>
        <fullName evidence="2">Uncharacterized protein</fullName>
    </submittedName>
</protein>
<evidence type="ECO:0000256" key="1">
    <source>
        <dbReference type="SAM" id="MobiDB-lite"/>
    </source>
</evidence>
<organism evidence="2 3">
    <name type="scientific">Neonectria punicea</name>
    <dbReference type="NCBI Taxonomy" id="979145"/>
    <lineage>
        <taxon>Eukaryota</taxon>
        <taxon>Fungi</taxon>
        <taxon>Dikarya</taxon>
        <taxon>Ascomycota</taxon>
        <taxon>Pezizomycotina</taxon>
        <taxon>Sordariomycetes</taxon>
        <taxon>Hypocreomycetidae</taxon>
        <taxon>Hypocreales</taxon>
        <taxon>Nectriaceae</taxon>
        <taxon>Neonectria</taxon>
    </lineage>
</organism>
<keyword evidence="3" id="KW-1185">Reference proteome</keyword>
<dbReference type="EMBL" id="JAZAVJ010000207">
    <property type="protein sequence ID" value="KAK7407896.1"/>
    <property type="molecule type" value="Genomic_DNA"/>
</dbReference>
<proteinExistence type="predicted"/>
<comment type="caution">
    <text evidence="2">The sequence shown here is derived from an EMBL/GenBank/DDBJ whole genome shotgun (WGS) entry which is preliminary data.</text>
</comment>
<dbReference type="Proteomes" id="UP001498476">
    <property type="component" value="Unassembled WGS sequence"/>
</dbReference>
<accession>A0ABR1GQV2</accession>
<evidence type="ECO:0000313" key="3">
    <source>
        <dbReference type="Proteomes" id="UP001498476"/>
    </source>
</evidence>
<gene>
    <name evidence="2" type="ORF">QQX98_009955</name>
</gene>